<keyword evidence="1" id="KW-0732">Signal</keyword>
<protein>
    <submittedName>
        <fullName evidence="2">Uncharacterized protein</fullName>
    </submittedName>
</protein>
<reference evidence="2 3" key="1">
    <citation type="submission" date="2018-07" db="EMBL/GenBank/DDBJ databases">
        <title>Thalassococcus profundi sp. nov., a marine bacterium isolated from deep seawater of Okinawa Trough.</title>
        <authorList>
            <person name="Yu M."/>
        </authorList>
    </citation>
    <scope>NUCLEOTIDE SEQUENCE [LARGE SCALE GENOMIC DNA]</scope>
    <source>
        <strain evidence="2 3">WRAS1</strain>
    </source>
</reference>
<accession>A0A369TYA6</accession>
<organism evidence="2 3">
    <name type="scientific">Thalassococcus profundi</name>
    <dbReference type="NCBI Taxonomy" id="2282382"/>
    <lineage>
        <taxon>Bacteria</taxon>
        <taxon>Pseudomonadati</taxon>
        <taxon>Pseudomonadota</taxon>
        <taxon>Alphaproteobacteria</taxon>
        <taxon>Rhodobacterales</taxon>
        <taxon>Roseobacteraceae</taxon>
        <taxon>Thalassococcus</taxon>
    </lineage>
</organism>
<dbReference type="Proteomes" id="UP000253977">
    <property type="component" value="Unassembled WGS sequence"/>
</dbReference>
<proteinExistence type="predicted"/>
<comment type="caution">
    <text evidence="2">The sequence shown here is derived from an EMBL/GenBank/DDBJ whole genome shotgun (WGS) entry which is preliminary data.</text>
</comment>
<feature type="signal peptide" evidence="1">
    <location>
        <begin position="1"/>
        <end position="20"/>
    </location>
</feature>
<gene>
    <name evidence="2" type="ORF">DU478_00215</name>
</gene>
<evidence type="ECO:0000313" key="2">
    <source>
        <dbReference type="EMBL" id="RDD67946.1"/>
    </source>
</evidence>
<evidence type="ECO:0000256" key="1">
    <source>
        <dbReference type="SAM" id="SignalP"/>
    </source>
</evidence>
<keyword evidence="3" id="KW-1185">Reference proteome</keyword>
<sequence length="155" mass="17111">MIRRTLTTAALCALPAIAQAADIDAMLERLEIASEAAAEELTDFYRERLPEYEDKIPDLSWGEPMREANRCILRNIEAAGGDAAVTEYVEANETWAEYEITTLRDIGEEMPPVLLSELVAQLGQSCGASAITVKKIESSGFGEVMRQPDMAERLM</sequence>
<name>A0A369TYA6_9RHOB</name>
<dbReference type="RefSeq" id="WP_114508924.1">
    <property type="nucleotide sequence ID" value="NZ_QPMK01000001.1"/>
</dbReference>
<dbReference type="AlphaFoldDB" id="A0A369TYA6"/>
<evidence type="ECO:0000313" key="3">
    <source>
        <dbReference type="Proteomes" id="UP000253977"/>
    </source>
</evidence>
<feature type="chain" id="PRO_5016686415" evidence="1">
    <location>
        <begin position="21"/>
        <end position="155"/>
    </location>
</feature>
<dbReference type="EMBL" id="QPMK01000001">
    <property type="protein sequence ID" value="RDD67946.1"/>
    <property type="molecule type" value="Genomic_DNA"/>
</dbReference>